<dbReference type="AlphaFoldDB" id="A0A8X6M7V6"/>
<name>A0A8X6M7V6_9ARAC</name>
<dbReference type="Proteomes" id="UP000886998">
    <property type="component" value="Unassembled WGS sequence"/>
</dbReference>
<gene>
    <name evidence="1" type="ORF">TNIN_269111</name>
</gene>
<dbReference type="EMBL" id="BMAV01024659">
    <property type="protein sequence ID" value="GFS35016.1"/>
    <property type="molecule type" value="Genomic_DNA"/>
</dbReference>
<keyword evidence="2" id="KW-1185">Reference proteome</keyword>
<evidence type="ECO:0000313" key="2">
    <source>
        <dbReference type="Proteomes" id="UP000886998"/>
    </source>
</evidence>
<organism evidence="1 2">
    <name type="scientific">Trichonephila inaurata madagascariensis</name>
    <dbReference type="NCBI Taxonomy" id="2747483"/>
    <lineage>
        <taxon>Eukaryota</taxon>
        <taxon>Metazoa</taxon>
        <taxon>Ecdysozoa</taxon>
        <taxon>Arthropoda</taxon>
        <taxon>Chelicerata</taxon>
        <taxon>Arachnida</taxon>
        <taxon>Araneae</taxon>
        <taxon>Araneomorphae</taxon>
        <taxon>Entelegynae</taxon>
        <taxon>Araneoidea</taxon>
        <taxon>Nephilidae</taxon>
        <taxon>Trichonephila</taxon>
        <taxon>Trichonephila inaurata</taxon>
    </lineage>
</organism>
<accession>A0A8X6M7V6</accession>
<comment type="caution">
    <text evidence="1">The sequence shown here is derived from an EMBL/GenBank/DDBJ whole genome shotgun (WGS) entry which is preliminary data.</text>
</comment>
<proteinExistence type="predicted"/>
<sequence length="66" mass="7219">MVALVVNDWGHHKSFKTRHPGKKLSNYLAFEPFETDYSGYAIPDSRAPIGEEVAGESDPPATGMPT</sequence>
<evidence type="ECO:0000313" key="1">
    <source>
        <dbReference type="EMBL" id="GFS35016.1"/>
    </source>
</evidence>
<protein>
    <submittedName>
        <fullName evidence="1">Uncharacterized protein</fullName>
    </submittedName>
</protein>
<reference evidence="1" key="1">
    <citation type="submission" date="2020-08" db="EMBL/GenBank/DDBJ databases">
        <title>Multicomponent nature underlies the extraordinary mechanical properties of spider dragline silk.</title>
        <authorList>
            <person name="Kono N."/>
            <person name="Nakamura H."/>
            <person name="Mori M."/>
            <person name="Yoshida Y."/>
            <person name="Ohtoshi R."/>
            <person name="Malay A.D."/>
            <person name="Moran D.A.P."/>
            <person name="Tomita M."/>
            <person name="Numata K."/>
            <person name="Arakawa K."/>
        </authorList>
    </citation>
    <scope>NUCLEOTIDE SEQUENCE</scope>
</reference>